<dbReference type="PANTHER" id="PTHR11863">
    <property type="entry name" value="STEROL DESATURASE"/>
    <property type="match status" value="1"/>
</dbReference>
<keyword evidence="4 5" id="KW-0472">Membrane</keyword>
<protein>
    <recommendedName>
        <fullName evidence="6">Fatty acid hydroxylase domain-containing protein</fullName>
    </recommendedName>
</protein>
<dbReference type="GO" id="GO:0016491">
    <property type="term" value="F:oxidoreductase activity"/>
    <property type="evidence" value="ECO:0007669"/>
    <property type="project" value="InterPro"/>
</dbReference>
<dbReference type="OrthoDB" id="9770329at2"/>
<keyword evidence="8" id="KW-1185">Reference proteome</keyword>
<feature type="transmembrane region" description="Helical" evidence="5">
    <location>
        <begin position="360"/>
        <end position="379"/>
    </location>
</feature>
<dbReference type="EMBL" id="CP027860">
    <property type="protein sequence ID" value="AVP96418.1"/>
    <property type="molecule type" value="Genomic_DNA"/>
</dbReference>
<dbReference type="GO" id="GO:0005506">
    <property type="term" value="F:iron ion binding"/>
    <property type="evidence" value="ECO:0007669"/>
    <property type="project" value="InterPro"/>
</dbReference>
<feature type="transmembrane region" description="Helical" evidence="5">
    <location>
        <begin position="399"/>
        <end position="421"/>
    </location>
</feature>
<comment type="subcellular location">
    <subcellularLocation>
        <location evidence="1">Membrane</location>
    </subcellularLocation>
</comment>
<feature type="transmembrane region" description="Helical" evidence="5">
    <location>
        <begin position="237"/>
        <end position="257"/>
    </location>
</feature>
<evidence type="ECO:0000313" key="7">
    <source>
        <dbReference type="EMBL" id="AVP96418.1"/>
    </source>
</evidence>
<feature type="transmembrane region" description="Helical" evidence="5">
    <location>
        <begin position="330"/>
        <end position="348"/>
    </location>
</feature>
<dbReference type="RefSeq" id="WP_106890347.1">
    <property type="nucleotide sequence ID" value="NZ_CP027860.1"/>
</dbReference>
<evidence type="ECO:0000259" key="6">
    <source>
        <dbReference type="Pfam" id="PF04116"/>
    </source>
</evidence>
<dbReference type="Pfam" id="PF04116">
    <property type="entry name" value="FA_hydroxylase"/>
    <property type="match status" value="1"/>
</dbReference>
<keyword evidence="2 5" id="KW-0812">Transmembrane</keyword>
<reference evidence="7 8" key="1">
    <citation type="submission" date="2018-03" db="EMBL/GenBank/DDBJ databases">
        <title>Ahniella affigens gen. nov., sp. nov., a gammaproteobacterium isolated from sandy soil near a stream.</title>
        <authorList>
            <person name="Ko Y."/>
            <person name="Kim J.-H."/>
        </authorList>
    </citation>
    <scope>NUCLEOTIDE SEQUENCE [LARGE SCALE GENOMIC DNA]</scope>
    <source>
        <strain evidence="7 8">D13</strain>
    </source>
</reference>
<sequence>MIWVLLSVPIVYALLIIAEQRYAAVPQSWDSRWQALALLRFAVLAVINTNTAGLIQWFTQSPRNGLGHGLAIDVVSGFLLATLGNALLHRLLHSSDFLWRQVHRFHHEPERFDTAGVMWQSIGEMALNAVVFGALVILVLDLPILPTSIVAALSSLYGLFQHMNLRTPAWLGPWIQRPESHRIHHQRHHHRDNYSDFPVWDLIFGGYRNGKTLVTDIGIGANDSGAMARSNNRPLHPAWVSLTCLFLPIYLAVYGLAYGPTHFLQWCHVGLLLTLVAILRESSLLLSIAALSSPVLALIWLSDVAAFLIFGHGWHGGTGYLFTDTTSAAVRLLSWFHVLLPLVHALLLRRLGFRPSALPIAALLGVLVFTLSVWLPGDLNYVRHGPSGLASDLAVPTALLRNVVLLVAVLLAPGYWIWLLWTKHSPSRADQPADC</sequence>
<organism evidence="7 8">
    <name type="scientific">Ahniella affigens</name>
    <dbReference type="NCBI Taxonomy" id="2021234"/>
    <lineage>
        <taxon>Bacteria</taxon>
        <taxon>Pseudomonadati</taxon>
        <taxon>Pseudomonadota</taxon>
        <taxon>Gammaproteobacteria</taxon>
        <taxon>Lysobacterales</taxon>
        <taxon>Rhodanobacteraceae</taxon>
        <taxon>Ahniella</taxon>
    </lineage>
</organism>
<feature type="domain" description="Fatty acid hydroxylase" evidence="6">
    <location>
        <begin position="75"/>
        <end position="205"/>
    </location>
</feature>
<dbReference type="Proteomes" id="UP000241074">
    <property type="component" value="Chromosome"/>
</dbReference>
<dbReference type="AlphaFoldDB" id="A0A2P1PNK0"/>
<dbReference type="InterPro" id="IPR006694">
    <property type="entry name" value="Fatty_acid_hydroxylase"/>
</dbReference>
<proteinExistence type="predicted"/>
<dbReference type="GO" id="GO:0008610">
    <property type="term" value="P:lipid biosynthetic process"/>
    <property type="evidence" value="ECO:0007669"/>
    <property type="project" value="InterPro"/>
</dbReference>
<dbReference type="InterPro" id="IPR050307">
    <property type="entry name" value="Sterol_Desaturase_Related"/>
</dbReference>
<reference evidence="7 8" key="2">
    <citation type="submission" date="2018-03" db="EMBL/GenBank/DDBJ databases">
        <authorList>
            <person name="Keele B.F."/>
        </authorList>
    </citation>
    <scope>NUCLEOTIDE SEQUENCE [LARGE SCALE GENOMIC DNA]</scope>
    <source>
        <strain evidence="7 8">D13</strain>
    </source>
</reference>
<keyword evidence="3 5" id="KW-1133">Transmembrane helix</keyword>
<feature type="transmembrane region" description="Helical" evidence="5">
    <location>
        <begin position="70"/>
        <end position="88"/>
    </location>
</feature>
<feature type="transmembrane region" description="Helical" evidence="5">
    <location>
        <begin position="286"/>
        <end position="310"/>
    </location>
</feature>
<dbReference type="GO" id="GO:0016020">
    <property type="term" value="C:membrane"/>
    <property type="evidence" value="ECO:0007669"/>
    <property type="project" value="UniProtKB-SubCell"/>
</dbReference>
<evidence type="ECO:0000256" key="2">
    <source>
        <dbReference type="ARBA" id="ARBA00022692"/>
    </source>
</evidence>
<evidence type="ECO:0000256" key="1">
    <source>
        <dbReference type="ARBA" id="ARBA00004370"/>
    </source>
</evidence>
<evidence type="ECO:0000256" key="5">
    <source>
        <dbReference type="SAM" id="Phobius"/>
    </source>
</evidence>
<name>A0A2P1PNK0_9GAMM</name>
<gene>
    <name evidence="7" type="ORF">C7S18_04060</name>
</gene>
<feature type="transmembrane region" description="Helical" evidence="5">
    <location>
        <begin position="263"/>
        <end position="279"/>
    </location>
</feature>
<feature type="transmembrane region" description="Helical" evidence="5">
    <location>
        <begin position="129"/>
        <end position="160"/>
    </location>
</feature>
<evidence type="ECO:0000256" key="3">
    <source>
        <dbReference type="ARBA" id="ARBA00022989"/>
    </source>
</evidence>
<feature type="transmembrane region" description="Helical" evidence="5">
    <location>
        <begin position="33"/>
        <end position="58"/>
    </location>
</feature>
<evidence type="ECO:0000256" key="4">
    <source>
        <dbReference type="ARBA" id="ARBA00023136"/>
    </source>
</evidence>
<evidence type="ECO:0000313" key="8">
    <source>
        <dbReference type="Proteomes" id="UP000241074"/>
    </source>
</evidence>
<accession>A0A2P1PNK0</accession>
<dbReference type="KEGG" id="xba:C7S18_04060"/>